<proteinExistence type="predicted"/>
<dbReference type="EMBL" id="CM051399">
    <property type="protein sequence ID" value="KAJ4717643.1"/>
    <property type="molecule type" value="Genomic_DNA"/>
</dbReference>
<keyword evidence="2" id="KW-1185">Reference proteome</keyword>
<reference evidence="1 2" key="1">
    <citation type="journal article" date="2023" name="Science">
        <title>Complex scaffold remodeling in plant triterpene biosynthesis.</title>
        <authorList>
            <person name="De La Pena R."/>
            <person name="Hodgson H."/>
            <person name="Liu J.C."/>
            <person name="Stephenson M.J."/>
            <person name="Martin A.C."/>
            <person name="Owen C."/>
            <person name="Harkess A."/>
            <person name="Leebens-Mack J."/>
            <person name="Jimenez L.E."/>
            <person name="Osbourn A."/>
            <person name="Sattely E.S."/>
        </authorList>
    </citation>
    <scope>NUCLEOTIDE SEQUENCE [LARGE SCALE GENOMIC DNA]</scope>
    <source>
        <strain evidence="2">cv. JPN11</strain>
        <tissue evidence="1">Leaf</tissue>
    </source>
</reference>
<evidence type="ECO:0000313" key="1">
    <source>
        <dbReference type="EMBL" id="KAJ4717643.1"/>
    </source>
</evidence>
<dbReference type="Proteomes" id="UP001164539">
    <property type="component" value="Chromosome 6"/>
</dbReference>
<protein>
    <submittedName>
        <fullName evidence="1">Uncharacterized protein</fullName>
    </submittedName>
</protein>
<gene>
    <name evidence="1" type="ORF">OWV82_012494</name>
</gene>
<comment type="caution">
    <text evidence="1">The sequence shown here is derived from an EMBL/GenBank/DDBJ whole genome shotgun (WGS) entry which is preliminary data.</text>
</comment>
<organism evidence="1 2">
    <name type="scientific">Melia azedarach</name>
    <name type="common">Chinaberry tree</name>
    <dbReference type="NCBI Taxonomy" id="155640"/>
    <lineage>
        <taxon>Eukaryota</taxon>
        <taxon>Viridiplantae</taxon>
        <taxon>Streptophyta</taxon>
        <taxon>Embryophyta</taxon>
        <taxon>Tracheophyta</taxon>
        <taxon>Spermatophyta</taxon>
        <taxon>Magnoliopsida</taxon>
        <taxon>eudicotyledons</taxon>
        <taxon>Gunneridae</taxon>
        <taxon>Pentapetalae</taxon>
        <taxon>rosids</taxon>
        <taxon>malvids</taxon>
        <taxon>Sapindales</taxon>
        <taxon>Meliaceae</taxon>
        <taxon>Melia</taxon>
    </lineage>
</organism>
<accession>A0ACC1Y2I6</accession>
<name>A0ACC1Y2I6_MELAZ</name>
<evidence type="ECO:0000313" key="2">
    <source>
        <dbReference type="Proteomes" id="UP001164539"/>
    </source>
</evidence>
<sequence>MGRPAKRMARVKTEAEEEERPSGSRAKKLKQNRPEQQEDDDRVDLLNQGKKKTRKSKPDSDLSLVGPPVPTAEAQEKWPIDINTR</sequence>